<dbReference type="EMBL" id="CAJVPQ010004256">
    <property type="protein sequence ID" value="CAG8647729.1"/>
    <property type="molecule type" value="Genomic_DNA"/>
</dbReference>
<accession>A0A9N9DTS1</accession>
<dbReference type="Proteomes" id="UP000789570">
    <property type="component" value="Unassembled WGS sequence"/>
</dbReference>
<name>A0A9N9DTS1_9GLOM</name>
<organism evidence="1 2">
    <name type="scientific">Funneliformis caledonium</name>
    <dbReference type="NCBI Taxonomy" id="1117310"/>
    <lineage>
        <taxon>Eukaryota</taxon>
        <taxon>Fungi</taxon>
        <taxon>Fungi incertae sedis</taxon>
        <taxon>Mucoromycota</taxon>
        <taxon>Glomeromycotina</taxon>
        <taxon>Glomeromycetes</taxon>
        <taxon>Glomerales</taxon>
        <taxon>Glomeraceae</taxon>
        <taxon>Funneliformis</taxon>
    </lineage>
</organism>
<dbReference type="OrthoDB" id="2444298at2759"/>
<proteinExistence type="predicted"/>
<evidence type="ECO:0000313" key="1">
    <source>
        <dbReference type="EMBL" id="CAG8647729.1"/>
    </source>
</evidence>
<comment type="caution">
    <text evidence="1">The sequence shown here is derived from an EMBL/GenBank/DDBJ whole genome shotgun (WGS) entry which is preliminary data.</text>
</comment>
<dbReference type="AlphaFoldDB" id="A0A9N9DTS1"/>
<protein>
    <submittedName>
        <fullName evidence="1">16278_t:CDS:1</fullName>
    </submittedName>
</protein>
<evidence type="ECO:0000313" key="2">
    <source>
        <dbReference type="Proteomes" id="UP000789570"/>
    </source>
</evidence>
<keyword evidence="2" id="KW-1185">Reference proteome</keyword>
<gene>
    <name evidence="1" type="ORF">FCALED_LOCUS10900</name>
</gene>
<sequence>MPRMLKSESKKKRNIKWVINCDNPTSLVKLTHHKRADEKYRNTLNSAFECNPKNREIKKHRNAKKDGKYKQDWKIWMQEK</sequence>
<reference evidence="1" key="1">
    <citation type="submission" date="2021-06" db="EMBL/GenBank/DDBJ databases">
        <authorList>
            <person name="Kallberg Y."/>
            <person name="Tangrot J."/>
            <person name="Rosling A."/>
        </authorList>
    </citation>
    <scope>NUCLEOTIDE SEQUENCE</scope>
    <source>
        <strain evidence="1">UK204</strain>
    </source>
</reference>